<dbReference type="AlphaFoldDB" id="A0AAY4BB34"/>
<feature type="domain" description="AIG1-type G" evidence="4">
    <location>
        <begin position="10"/>
        <end position="199"/>
    </location>
</feature>
<keyword evidence="6" id="KW-1185">Reference proteome</keyword>
<proteinExistence type="inferred from homology"/>
<accession>A0AAY4BB34</accession>
<name>A0AAY4BB34_9TELE</name>
<organism evidence="5 6">
    <name type="scientific">Denticeps clupeoides</name>
    <name type="common">denticle herring</name>
    <dbReference type="NCBI Taxonomy" id="299321"/>
    <lineage>
        <taxon>Eukaryota</taxon>
        <taxon>Metazoa</taxon>
        <taxon>Chordata</taxon>
        <taxon>Craniata</taxon>
        <taxon>Vertebrata</taxon>
        <taxon>Euteleostomi</taxon>
        <taxon>Actinopterygii</taxon>
        <taxon>Neopterygii</taxon>
        <taxon>Teleostei</taxon>
        <taxon>Clupei</taxon>
        <taxon>Clupeiformes</taxon>
        <taxon>Denticipitoidei</taxon>
        <taxon>Denticipitidae</taxon>
        <taxon>Denticeps</taxon>
    </lineage>
</organism>
<evidence type="ECO:0000313" key="6">
    <source>
        <dbReference type="Proteomes" id="UP000694580"/>
    </source>
</evidence>
<comment type="similarity">
    <text evidence="1">Belongs to the TRAFAC class TrmE-Era-EngA-EngB-Septin-like GTPase superfamily. AIG1/Toc34/Toc159-like paraseptin GTPase family. IAN subfamily.</text>
</comment>
<dbReference type="PANTHER" id="PTHR10903:SF112">
    <property type="entry name" value="SI:CH211-113E8.5"/>
    <property type="match status" value="1"/>
</dbReference>
<dbReference type="Ensembl" id="ENSDCDT00010018124.1">
    <property type="protein sequence ID" value="ENSDCDP00010017096.1"/>
    <property type="gene ID" value="ENSDCDG00010007838.1"/>
</dbReference>
<dbReference type="CDD" id="cd01852">
    <property type="entry name" value="AIG1"/>
    <property type="match status" value="1"/>
</dbReference>
<dbReference type="InterPro" id="IPR045058">
    <property type="entry name" value="GIMA/IAN/Toc"/>
</dbReference>
<keyword evidence="3" id="KW-0342">GTP-binding</keyword>
<dbReference type="Gene3D" id="3.40.50.300">
    <property type="entry name" value="P-loop containing nucleotide triphosphate hydrolases"/>
    <property type="match status" value="1"/>
</dbReference>
<keyword evidence="2" id="KW-0547">Nucleotide-binding</keyword>
<dbReference type="PANTHER" id="PTHR10903">
    <property type="entry name" value="GTPASE, IMAP FAMILY MEMBER-RELATED"/>
    <property type="match status" value="1"/>
</dbReference>
<dbReference type="InterPro" id="IPR006703">
    <property type="entry name" value="G_AIG1"/>
</dbReference>
<protein>
    <recommendedName>
        <fullName evidence="4">AIG1-type G domain-containing protein</fullName>
    </recommendedName>
</protein>
<dbReference type="PROSITE" id="PS51720">
    <property type="entry name" value="G_AIG1"/>
    <property type="match status" value="1"/>
</dbReference>
<dbReference type="GO" id="GO:0005525">
    <property type="term" value="F:GTP binding"/>
    <property type="evidence" value="ECO:0007669"/>
    <property type="project" value="UniProtKB-KW"/>
</dbReference>
<dbReference type="GeneTree" id="ENSGT01120000271858"/>
<evidence type="ECO:0000256" key="3">
    <source>
        <dbReference type="ARBA" id="ARBA00023134"/>
    </source>
</evidence>
<evidence type="ECO:0000259" key="4">
    <source>
        <dbReference type="PROSITE" id="PS51720"/>
    </source>
</evidence>
<evidence type="ECO:0000313" key="5">
    <source>
        <dbReference type="Ensembl" id="ENSDCDP00010017096.1"/>
    </source>
</evidence>
<evidence type="ECO:0000256" key="2">
    <source>
        <dbReference type="ARBA" id="ARBA00022741"/>
    </source>
</evidence>
<sequence length="240" mass="26995">SGRSCKVTKCQLLRIVLIGKTGVGKSAFKSHPSASSVTKVCEKQHAFLNRQVFVIDTPGILDTEKTPEEIKKEIVKCIQMSSPGPHAFLLVLQLGRFTREEQNAVKALQEIFGKESTYYMIVVFTRASELQGQTIESYVQSGHEKLRELIRSCGARYVVLDNTRSQNRVQVQKLIGKIDEVVAANGGACYTEEMYKEAEAVLQSQTLDRVVAELQEYKFSFVESLLQKIMIFQAKLKEEP</sequence>
<reference evidence="5 6" key="1">
    <citation type="submission" date="2020-06" db="EMBL/GenBank/DDBJ databases">
        <authorList>
            <consortium name="Wellcome Sanger Institute Data Sharing"/>
        </authorList>
    </citation>
    <scope>NUCLEOTIDE SEQUENCE [LARGE SCALE GENOMIC DNA]</scope>
</reference>
<dbReference type="SUPFAM" id="SSF52540">
    <property type="entry name" value="P-loop containing nucleoside triphosphate hydrolases"/>
    <property type="match status" value="1"/>
</dbReference>
<dbReference type="Pfam" id="PF04548">
    <property type="entry name" value="AIG1"/>
    <property type="match status" value="1"/>
</dbReference>
<reference evidence="5" key="2">
    <citation type="submission" date="2025-08" db="UniProtKB">
        <authorList>
            <consortium name="Ensembl"/>
        </authorList>
    </citation>
    <scope>IDENTIFICATION</scope>
</reference>
<dbReference type="FunFam" id="3.40.50.300:FF:000366">
    <property type="entry name" value="GTPase, IMAP family member 2"/>
    <property type="match status" value="1"/>
</dbReference>
<reference evidence="5" key="3">
    <citation type="submission" date="2025-09" db="UniProtKB">
        <authorList>
            <consortium name="Ensembl"/>
        </authorList>
    </citation>
    <scope>IDENTIFICATION</scope>
</reference>
<dbReference type="Proteomes" id="UP000694580">
    <property type="component" value="Chromosome 6"/>
</dbReference>
<evidence type="ECO:0000256" key="1">
    <source>
        <dbReference type="ARBA" id="ARBA00008535"/>
    </source>
</evidence>
<dbReference type="InterPro" id="IPR027417">
    <property type="entry name" value="P-loop_NTPase"/>
</dbReference>